<dbReference type="PROSITE" id="PS50105">
    <property type="entry name" value="SAM_DOMAIN"/>
    <property type="match status" value="1"/>
</dbReference>
<feature type="region of interest" description="Disordered" evidence="17">
    <location>
        <begin position="915"/>
        <end position="936"/>
    </location>
</feature>
<evidence type="ECO:0000256" key="13">
    <source>
        <dbReference type="ARBA" id="ARBA00076637"/>
    </source>
</evidence>
<feature type="compositionally biased region" description="Basic and acidic residues" evidence="17">
    <location>
        <begin position="485"/>
        <end position="496"/>
    </location>
</feature>
<feature type="region of interest" description="Disordered" evidence="17">
    <location>
        <begin position="1876"/>
        <end position="1896"/>
    </location>
</feature>
<dbReference type="SMART" id="SM00454">
    <property type="entry name" value="SAM"/>
    <property type="match status" value="1"/>
</dbReference>
<dbReference type="InterPro" id="IPR001660">
    <property type="entry name" value="SAM"/>
</dbReference>
<feature type="compositionally biased region" description="Low complexity" evidence="17">
    <location>
        <begin position="421"/>
        <end position="454"/>
    </location>
</feature>
<keyword evidence="2" id="KW-0217">Developmental protein</keyword>
<keyword evidence="21" id="KW-1185">Reference proteome</keyword>
<evidence type="ECO:0000313" key="21">
    <source>
        <dbReference type="Proteomes" id="UP000008792"/>
    </source>
</evidence>
<feature type="compositionally biased region" description="Polar residues" evidence="17">
    <location>
        <begin position="687"/>
        <end position="704"/>
    </location>
</feature>
<dbReference type="FunFam" id="2.30.42.10:FF:000010">
    <property type="entry name" value="Neurabin-1 isoform 1"/>
    <property type="match status" value="1"/>
</dbReference>
<evidence type="ECO:0000256" key="5">
    <source>
        <dbReference type="ARBA" id="ARBA00022782"/>
    </source>
</evidence>
<keyword evidence="9" id="KW-0009">Actin-binding</keyword>
<name>B4MGP8_DROVI</name>
<dbReference type="CDD" id="cd09512">
    <property type="entry name" value="SAM_Neurabin-like"/>
    <property type="match status" value="1"/>
</dbReference>
<feature type="compositionally biased region" description="Pro residues" evidence="17">
    <location>
        <begin position="302"/>
        <end position="311"/>
    </location>
</feature>
<evidence type="ECO:0000256" key="9">
    <source>
        <dbReference type="ARBA" id="ARBA00023203"/>
    </source>
</evidence>
<dbReference type="PANTHER" id="PTHR16154">
    <property type="entry name" value="NEURABIN"/>
    <property type="match status" value="1"/>
</dbReference>
<feature type="region of interest" description="Disordered" evidence="17">
    <location>
        <begin position="291"/>
        <end position="316"/>
    </location>
</feature>
<feature type="compositionally biased region" description="Basic and acidic residues" evidence="17">
    <location>
        <begin position="455"/>
        <end position="471"/>
    </location>
</feature>
<evidence type="ECO:0000256" key="6">
    <source>
        <dbReference type="ARBA" id="ARBA00022902"/>
    </source>
</evidence>
<evidence type="ECO:0000256" key="16">
    <source>
        <dbReference type="SAM" id="Coils"/>
    </source>
</evidence>
<feature type="region of interest" description="Disordered" evidence="17">
    <location>
        <begin position="81"/>
        <end position="129"/>
    </location>
</feature>
<feature type="compositionally biased region" description="Low complexity" evidence="17">
    <location>
        <begin position="1962"/>
        <end position="1987"/>
    </location>
</feature>
<keyword evidence="4" id="KW-0597">Phosphoprotein</keyword>
<organism evidence="20 21">
    <name type="scientific">Drosophila virilis</name>
    <name type="common">Fruit fly</name>
    <dbReference type="NCBI Taxonomy" id="7244"/>
    <lineage>
        <taxon>Eukaryota</taxon>
        <taxon>Metazoa</taxon>
        <taxon>Ecdysozoa</taxon>
        <taxon>Arthropoda</taxon>
        <taxon>Hexapoda</taxon>
        <taxon>Insecta</taxon>
        <taxon>Pterygota</taxon>
        <taxon>Neoptera</taxon>
        <taxon>Endopterygota</taxon>
        <taxon>Diptera</taxon>
        <taxon>Brachycera</taxon>
        <taxon>Muscomorpha</taxon>
        <taxon>Ephydroidea</taxon>
        <taxon>Drosophilidae</taxon>
        <taxon>Drosophila</taxon>
    </lineage>
</organism>
<dbReference type="GO" id="GO:0014069">
    <property type="term" value="C:postsynaptic density"/>
    <property type="evidence" value="ECO:0007669"/>
    <property type="project" value="TreeGrafter"/>
</dbReference>
<reference evidence="20" key="3">
    <citation type="submission" date="2008-06" db="EMBL/GenBank/DDBJ databases">
        <authorList>
            <consortium name="FlyBase"/>
        </authorList>
    </citation>
    <scope>NUCLEOTIDE SEQUENCE</scope>
    <source>
        <strain evidence="20">TSC#15010-1051.87</strain>
    </source>
</reference>
<evidence type="ECO:0000256" key="11">
    <source>
        <dbReference type="ARBA" id="ARBA00034103"/>
    </source>
</evidence>
<accession>B4MGP8</accession>
<dbReference type="InterPro" id="IPR001478">
    <property type="entry name" value="PDZ"/>
</dbReference>
<reference evidence="20" key="2">
    <citation type="journal article" date="2008" name="Bioinformatics">
        <title>Assembly reconciliation.</title>
        <authorList>
            <person name="Zimin A.V."/>
            <person name="Smith D.R."/>
            <person name="Sutton G."/>
            <person name="Yorke J.A."/>
        </authorList>
    </citation>
    <scope>NUCLEOTIDE SEQUENCE</scope>
    <source>
        <strain evidence="20">TSC#15010-1051.87</strain>
    </source>
</reference>
<evidence type="ECO:0000256" key="8">
    <source>
        <dbReference type="ARBA" id="ARBA00023054"/>
    </source>
</evidence>
<dbReference type="SUPFAM" id="SSF50156">
    <property type="entry name" value="PDZ domain-like"/>
    <property type="match status" value="1"/>
</dbReference>
<dbReference type="Pfam" id="PF00595">
    <property type="entry name" value="PDZ"/>
    <property type="match status" value="1"/>
</dbReference>
<dbReference type="GO" id="GO:0051015">
    <property type="term" value="F:actin filament binding"/>
    <property type="evidence" value="ECO:0007669"/>
    <property type="project" value="TreeGrafter"/>
</dbReference>
<evidence type="ECO:0000259" key="18">
    <source>
        <dbReference type="PROSITE" id="PS50105"/>
    </source>
</evidence>
<feature type="domain" description="SAM" evidence="18">
    <location>
        <begin position="2008"/>
        <end position="2052"/>
    </location>
</feature>
<feature type="compositionally biased region" description="Polar residues" evidence="17">
    <location>
        <begin position="506"/>
        <end position="521"/>
    </location>
</feature>
<dbReference type="FunCoup" id="B4MGP8">
    <property type="interactions" value="158"/>
</dbReference>
<dbReference type="GO" id="GO:0005737">
    <property type="term" value="C:cytoplasm"/>
    <property type="evidence" value="ECO:0007669"/>
    <property type="project" value="TreeGrafter"/>
</dbReference>
<dbReference type="HOGENOM" id="CLU_001722_0_0_1"/>
<dbReference type="SUPFAM" id="SSF47769">
    <property type="entry name" value="SAM/Pointed domain"/>
    <property type="match status" value="1"/>
</dbReference>
<dbReference type="GO" id="GO:0031175">
    <property type="term" value="P:neuron projection development"/>
    <property type="evidence" value="ECO:0007669"/>
    <property type="project" value="TreeGrafter"/>
</dbReference>
<dbReference type="Proteomes" id="UP000008792">
    <property type="component" value="Unassembled WGS sequence"/>
</dbReference>
<sequence length="2100" mass="228255">MEKPMQHAPAPVGKVSQIANIFQRKPIEIQPVEQLSAVAAAHAAAAAAAAAHPPVRTESHSARFNNARALFEKLGVESNSNVSTRLMRSGSREDNLYEGSDRSSSRSSDRSQSPPKRRMPFPSGASLTQSNNISALSQGCGDRLNNTKFIVDPLAAAKYPQHNLSRLKLEELNQVAAVPPSNGSVSSLFAGCDKPEKPERKFNSRELIEKQKKWTSHFTKTKTTRTHSDLNRCDIIRTVPGTGLIMDGEKTPKTMPVVVTASPEPPSAPLRHTAASPAAVPLPTAVPPEIKPRSGKIGSPVKSPPLPPIPAIKPKNLSPVKFTTERVRSPTKCSEAAPPPPPAKSAAVTAAMQRSALLQQEQQITAPVPPEKPRKKSIDLVDDAAPTTCSSPASCASPTSLMSCMMEATKRGSIDAAFPETSYTGNGNGLSGSTNSATSGSPVASASSGPSSPVHTEDEKQENESTEKSETEACPNSYNSVPQRRRSENEGQKSVDETTAQQQQQEHQYLSSSFINGSPQRVTHKRSSITVNMPAAGLGQRPPSIISTASQDEGPSAEKAPELKIKLQSPSDGDPEQLHSLNYVDVGYRLNPDGSESHEVFSSEADLYVTAKVSDMQRKFHGANGFSHESSTVYAIIVPEQPEPQVGTSSRGLLQSPTSSVDGSPLYRGVFNSPPVGVVSPIRRRNNGQQCEQNGEGSETCSPKSTPPMSPARAGLGKGIAPIASLDLHEAKLNQEEEEEDDEQLAVEYFEVMEEEAPVLPERRAAALELQDLEYADTSAGEDEEDILQHLNTDVIDDMAKVHVTPASGSASASAPASAAAMPRDDSLPDAMTAAEAERLLSSSILENKIRQQSLLSDEQAKEVEQILNVSPNVGVAVAAVVATAISPTTIKNLTEESTAAKEVTIPAQVCQTKQDTQISSAPVTVGKEDGSDEEEDQQVAEDFDSDDVEAVDIVGIGHAVSTTASLNATFVKADTTEIETTTTTPSTATVSTTRHDDDEPEWLRDVLEAPTRSLENLLVNITTRQTELQNSYEATEGTEGKHSDLNQTYIIGESLHESIVSVESTQSDATFNQTTTIDDSIISSKHNSTYSLADIEQATNSTVLSTGITELDDSQYYIPEYPPVRSKEVLVEAGVHYFEDGNFWMEVPGLLDFDDDDCSYPPITVRKNPKVRFSSGPIHVYSTFSVTDYDRRNEDVDPVAASAEYELEKRVEKMHVFPVELMKGPEGLGLSIIGMGVGADAGLEKLGIFVKTITDNGAAARDGRIQVNDQIIEVDGKSLVGVTQAYAASVLRNTSGLVKFQIGRERDPENSEVAQLIRLSLQADREKEERIKRQQEEYLRRTLDYSEDSTQPVSANSSVCEGPSSPVQVEHPMEVEATHSQEVESLKRLLQESEMGCMVKEEIIQNLKRKLVKLETTGNENELLSERLRQSERELGNIKKEAANLQNMLQQSQAQYMALDKKYNKAKRLVREYQQRELDMCHREEFYQQLLQEKDTEYNALVKKLKDRVINLEHELQETQRKAGFPVGLPYDSATLKLTPQMMRKTPPKPLLHKLETELSDTEISDLSPDGDCVKTATVERKVPVKDELDAAVPQHELLDNSVNKTKIELASRGGLANRQLPSTNVSNGSNSNANGASELLLNGNLCKRSRSNSRSSDCTLDDSEEEVELEQSALNLATSVSSCHDGINLSNGNTHLLANVNNLLQNHPPATNTPIGSSIVAAGNGHVGTTTAILLNSTSSASSSSSNQSTAREAQINQLYAQVHKDPSKQQQQQHQATSLFKNAVGSPAETGGGLNDFHRGSMTTFGTASGGSASNRDLNSSYDSIVGSNDKLAENDQSENWMYPSRRRVAPNGSKLPGSTFTEQLNQALSDRERRLGDGSSRHSSDDYTEINKSQSAAAVNCKTLINEIRQAVNEAQPKVKQVVPQSLSPPGTVPWQQQHFQQHQQQQSAHVTGPPSPTSMSSGCSSPGYSPSRTLDLSGSSSSFSDKKAAVACYNYKGGPVHEWTKEQVGHWLMGIELERYIPVFKEHNVEGGALLTLDSKDFKTLGVCGDDKNRLKKRLKDLKASIEKERKDMERERREREKAIRKAEKKAAKKK</sequence>
<reference evidence="20 21" key="1">
    <citation type="journal article" date="2007" name="Nature">
        <title>Evolution of genes and genomes on the Drosophila phylogeny.</title>
        <authorList>
            <consortium name="Drosophila 12 Genomes Consortium"/>
            <person name="Clark A.G."/>
            <person name="Eisen M.B."/>
            <person name="Smith D.R."/>
            <person name="Bergman C.M."/>
            <person name="Oliver B."/>
            <person name="Markow T.A."/>
            <person name="Kaufman T.C."/>
            <person name="Kellis M."/>
            <person name="Gelbart W."/>
            <person name="Iyer V.N."/>
            <person name="Pollard D.A."/>
            <person name="Sackton T.B."/>
            <person name="Larracuente A.M."/>
            <person name="Singh N.D."/>
            <person name="Abad J.P."/>
            <person name="Abt D.N."/>
            <person name="Adryan B."/>
            <person name="Aguade M."/>
            <person name="Akashi H."/>
            <person name="Anderson W.W."/>
            <person name="Aquadro C.F."/>
            <person name="Ardell D.H."/>
            <person name="Arguello R."/>
            <person name="Artieri C.G."/>
            <person name="Barbash D.A."/>
            <person name="Barker D."/>
            <person name="Barsanti P."/>
            <person name="Batterham P."/>
            <person name="Batzoglou S."/>
            <person name="Begun D."/>
            <person name="Bhutkar A."/>
            <person name="Blanco E."/>
            <person name="Bosak S.A."/>
            <person name="Bradley R.K."/>
            <person name="Brand A.D."/>
            <person name="Brent M.R."/>
            <person name="Brooks A.N."/>
            <person name="Brown R.H."/>
            <person name="Butlin R.K."/>
            <person name="Caggese C."/>
            <person name="Calvi B.R."/>
            <person name="Bernardo de Carvalho A."/>
            <person name="Caspi A."/>
            <person name="Castrezana S."/>
            <person name="Celniker S.E."/>
            <person name="Chang J.L."/>
            <person name="Chapple C."/>
            <person name="Chatterji S."/>
            <person name="Chinwalla A."/>
            <person name="Civetta A."/>
            <person name="Clifton S.W."/>
            <person name="Comeron J.M."/>
            <person name="Costello J.C."/>
            <person name="Coyne J.A."/>
            <person name="Daub J."/>
            <person name="David R.G."/>
            <person name="Delcher A.L."/>
            <person name="Delehaunty K."/>
            <person name="Do C.B."/>
            <person name="Ebling H."/>
            <person name="Edwards K."/>
            <person name="Eickbush T."/>
            <person name="Evans J.D."/>
            <person name="Filipski A."/>
            <person name="Findeiss S."/>
            <person name="Freyhult E."/>
            <person name="Fulton L."/>
            <person name="Fulton R."/>
            <person name="Garcia A.C."/>
            <person name="Gardiner A."/>
            <person name="Garfield D.A."/>
            <person name="Garvin B.E."/>
            <person name="Gibson G."/>
            <person name="Gilbert D."/>
            <person name="Gnerre S."/>
            <person name="Godfrey J."/>
            <person name="Good R."/>
            <person name="Gotea V."/>
            <person name="Gravely B."/>
            <person name="Greenberg A.J."/>
            <person name="Griffiths-Jones S."/>
            <person name="Gross S."/>
            <person name="Guigo R."/>
            <person name="Gustafson E.A."/>
            <person name="Haerty W."/>
            <person name="Hahn M.W."/>
            <person name="Halligan D.L."/>
            <person name="Halpern A.L."/>
            <person name="Halter G.M."/>
            <person name="Han M.V."/>
            <person name="Heger A."/>
            <person name="Hillier L."/>
            <person name="Hinrichs A.S."/>
            <person name="Holmes I."/>
            <person name="Hoskins R.A."/>
            <person name="Hubisz M.J."/>
            <person name="Hultmark D."/>
            <person name="Huntley M.A."/>
            <person name="Jaffe D.B."/>
            <person name="Jagadeeshan S."/>
            <person name="Jeck W.R."/>
            <person name="Johnson J."/>
            <person name="Jones C.D."/>
            <person name="Jordan W.C."/>
            <person name="Karpen G.H."/>
            <person name="Kataoka E."/>
            <person name="Keightley P.D."/>
            <person name="Kheradpour P."/>
            <person name="Kirkness E.F."/>
            <person name="Koerich L.B."/>
            <person name="Kristiansen K."/>
            <person name="Kudrna D."/>
            <person name="Kulathinal R.J."/>
            <person name="Kumar S."/>
            <person name="Kwok R."/>
            <person name="Lander E."/>
            <person name="Langley C.H."/>
            <person name="Lapoint R."/>
            <person name="Lazzaro B.P."/>
            <person name="Lee S.J."/>
            <person name="Levesque L."/>
            <person name="Li R."/>
            <person name="Lin C.F."/>
            <person name="Lin M.F."/>
            <person name="Lindblad-Toh K."/>
            <person name="Llopart A."/>
            <person name="Long M."/>
            <person name="Low L."/>
            <person name="Lozovsky E."/>
            <person name="Lu J."/>
            <person name="Luo M."/>
            <person name="Machado C.A."/>
            <person name="Makalowski W."/>
            <person name="Marzo M."/>
            <person name="Matsuda M."/>
            <person name="Matzkin L."/>
            <person name="McAllister B."/>
            <person name="McBride C.S."/>
            <person name="McKernan B."/>
            <person name="McKernan K."/>
            <person name="Mendez-Lago M."/>
            <person name="Minx P."/>
            <person name="Mollenhauer M.U."/>
            <person name="Montooth K."/>
            <person name="Mount S.M."/>
            <person name="Mu X."/>
            <person name="Myers E."/>
            <person name="Negre B."/>
            <person name="Newfeld S."/>
            <person name="Nielsen R."/>
            <person name="Noor M.A."/>
            <person name="O'Grady P."/>
            <person name="Pachter L."/>
            <person name="Papaceit M."/>
            <person name="Parisi M.J."/>
            <person name="Parisi M."/>
            <person name="Parts L."/>
            <person name="Pedersen J.S."/>
            <person name="Pesole G."/>
            <person name="Phillippy A.M."/>
            <person name="Ponting C.P."/>
            <person name="Pop M."/>
            <person name="Porcelli D."/>
            <person name="Powell J.R."/>
            <person name="Prohaska S."/>
            <person name="Pruitt K."/>
            <person name="Puig M."/>
            <person name="Quesneville H."/>
            <person name="Ram K.R."/>
            <person name="Rand D."/>
            <person name="Rasmussen M.D."/>
            <person name="Reed L.K."/>
            <person name="Reenan R."/>
            <person name="Reily A."/>
            <person name="Remington K.A."/>
            <person name="Rieger T.T."/>
            <person name="Ritchie M.G."/>
            <person name="Robin C."/>
            <person name="Rogers Y.H."/>
            <person name="Rohde C."/>
            <person name="Rozas J."/>
            <person name="Rubenfield M.J."/>
            <person name="Ruiz A."/>
            <person name="Russo S."/>
            <person name="Salzberg S.L."/>
            <person name="Sanchez-Gracia A."/>
            <person name="Saranga D.J."/>
            <person name="Sato H."/>
            <person name="Schaeffer S.W."/>
            <person name="Schatz M.C."/>
            <person name="Schlenke T."/>
            <person name="Schwartz R."/>
            <person name="Segarra C."/>
            <person name="Singh R.S."/>
            <person name="Sirot L."/>
            <person name="Sirota M."/>
            <person name="Sisneros N.B."/>
            <person name="Smith C.D."/>
            <person name="Smith T.F."/>
            <person name="Spieth J."/>
            <person name="Stage D.E."/>
            <person name="Stark A."/>
            <person name="Stephan W."/>
            <person name="Strausberg R.L."/>
            <person name="Strempel S."/>
            <person name="Sturgill D."/>
            <person name="Sutton G."/>
            <person name="Sutton G.G."/>
            <person name="Tao W."/>
            <person name="Teichmann S."/>
            <person name="Tobari Y.N."/>
            <person name="Tomimura Y."/>
            <person name="Tsolas J.M."/>
            <person name="Valente V.L."/>
            <person name="Venter E."/>
            <person name="Venter J.C."/>
            <person name="Vicario S."/>
            <person name="Vieira F.G."/>
            <person name="Vilella A.J."/>
            <person name="Villasante A."/>
            <person name="Walenz B."/>
            <person name="Wang J."/>
            <person name="Wasserman M."/>
            <person name="Watts T."/>
            <person name="Wilson D."/>
            <person name="Wilson R.K."/>
            <person name="Wing R.A."/>
            <person name="Wolfner M.F."/>
            <person name="Wong A."/>
            <person name="Wong G.K."/>
            <person name="Wu C.I."/>
            <person name="Wu G."/>
            <person name="Yamamoto D."/>
            <person name="Yang H.P."/>
            <person name="Yang S.P."/>
            <person name="Yorke J.A."/>
            <person name="Yoshida K."/>
            <person name="Zdobnov E."/>
            <person name="Zhang P."/>
            <person name="Zhang Y."/>
            <person name="Zimin A.V."/>
            <person name="Baldwin J."/>
            <person name="Abdouelleil A."/>
            <person name="Abdulkadir J."/>
            <person name="Abebe A."/>
            <person name="Abera B."/>
            <person name="Abreu J."/>
            <person name="Acer S.C."/>
            <person name="Aftuck L."/>
            <person name="Alexander A."/>
            <person name="An P."/>
            <person name="Anderson E."/>
            <person name="Anderson S."/>
            <person name="Arachi H."/>
            <person name="Azer M."/>
            <person name="Bachantsang P."/>
            <person name="Barry A."/>
            <person name="Bayul T."/>
            <person name="Berlin A."/>
            <person name="Bessette D."/>
            <person name="Bloom T."/>
            <person name="Blye J."/>
            <person name="Boguslavskiy L."/>
            <person name="Bonnet C."/>
            <person name="Boukhgalter B."/>
            <person name="Bourzgui I."/>
            <person name="Brown A."/>
            <person name="Cahill P."/>
            <person name="Channer S."/>
            <person name="Cheshatsang Y."/>
            <person name="Chuda L."/>
            <person name="Citroen M."/>
            <person name="Collymore A."/>
            <person name="Cooke P."/>
            <person name="Costello M."/>
            <person name="D'Aco K."/>
            <person name="Daza R."/>
            <person name="De Haan G."/>
            <person name="DeGray S."/>
            <person name="DeMaso C."/>
            <person name="Dhargay N."/>
            <person name="Dooley K."/>
            <person name="Dooley E."/>
            <person name="Doricent M."/>
            <person name="Dorje P."/>
            <person name="Dorjee K."/>
            <person name="Dupes A."/>
            <person name="Elong R."/>
            <person name="Falk J."/>
            <person name="Farina A."/>
            <person name="Faro S."/>
            <person name="Ferguson D."/>
            <person name="Fisher S."/>
            <person name="Foley C.D."/>
            <person name="Franke A."/>
            <person name="Friedrich D."/>
            <person name="Gadbois L."/>
            <person name="Gearin G."/>
            <person name="Gearin C.R."/>
            <person name="Giannoukos G."/>
            <person name="Goode T."/>
            <person name="Graham J."/>
            <person name="Grandbois E."/>
            <person name="Grewal S."/>
            <person name="Gyaltsen K."/>
            <person name="Hafez N."/>
            <person name="Hagos B."/>
            <person name="Hall J."/>
            <person name="Henson C."/>
            <person name="Hollinger A."/>
            <person name="Honan T."/>
            <person name="Huard M.D."/>
            <person name="Hughes L."/>
            <person name="Hurhula B."/>
            <person name="Husby M.E."/>
            <person name="Kamat A."/>
            <person name="Kanga B."/>
            <person name="Kashin S."/>
            <person name="Khazanovich D."/>
            <person name="Kisner P."/>
            <person name="Lance K."/>
            <person name="Lara M."/>
            <person name="Lee W."/>
            <person name="Lennon N."/>
            <person name="Letendre F."/>
            <person name="LeVine R."/>
            <person name="Lipovsky A."/>
            <person name="Liu X."/>
            <person name="Liu J."/>
            <person name="Liu S."/>
            <person name="Lokyitsang T."/>
            <person name="Lokyitsang Y."/>
            <person name="Lubonja R."/>
            <person name="Lui A."/>
            <person name="MacDonald P."/>
            <person name="Magnisalis V."/>
            <person name="Maru K."/>
            <person name="Matthews C."/>
            <person name="McCusker W."/>
            <person name="McDonough S."/>
            <person name="Mehta T."/>
            <person name="Meldrim J."/>
            <person name="Meneus L."/>
            <person name="Mihai O."/>
            <person name="Mihalev A."/>
            <person name="Mihova T."/>
            <person name="Mittelman R."/>
            <person name="Mlenga V."/>
            <person name="Montmayeur A."/>
            <person name="Mulrain L."/>
            <person name="Navidi A."/>
            <person name="Naylor J."/>
            <person name="Negash T."/>
            <person name="Nguyen T."/>
            <person name="Nguyen N."/>
            <person name="Nicol R."/>
            <person name="Norbu C."/>
            <person name="Norbu N."/>
            <person name="Novod N."/>
            <person name="O'Neill B."/>
            <person name="Osman S."/>
            <person name="Markiewicz E."/>
            <person name="Oyono O.L."/>
            <person name="Patti C."/>
            <person name="Phunkhang P."/>
            <person name="Pierre F."/>
            <person name="Priest M."/>
            <person name="Raghuraman S."/>
            <person name="Rege F."/>
            <person name="Reyes R."/>
            <person name="Rise C."/>
            <person name="Rogov P."/>
            <person name="Ross K."/>
            <person name="Ryan E."/>
            <person name="Settipalli S."/>
            <person name="Shea T."/>
            <person name="Sherpa N."/>
            <person name="Shi L."/>
            <person name="Shih D."/>
            <person name="Sparrow T."/>
            <person name="Spaulding J."/>
            <person name="Stalker J."/>
            <person name="Stange-Thomann N."/>
            <person name="Stavropoulos S."/>
            <person name="Stone C."/>
            <person name="Strader C."/>
            <person name="Tesfaye S."/>
            <person name="Thomson T."/>
            <person name="Thoulutsang Y."/>
            <person name="Thoulutsang D."/>
            <person name="Topham K."/>
            <person name="Topping I."/>
            <person name="Tsamla T."/>
            <person name="Vassiliev H."/>
            <person name="Vo A."/>
            <person name="Wangchuk T."/>
            <person name="Wangdi T."/>
            <person name="Weiand M."/>
            <person name="Wilkinson J."/>
            <person name="Wilson A."/>
            <person name="Yadav S."/>
            <person name="Young G."/>
            <person name="Yu Q."/>
            <person name="Zembek L."/>
            <person name="Zhong D."/>
            <person name="Zimmer A."/>
            <person name="Zwirko Z."/>
            <person name="Jaffe D.B."/>
            <person name="Alvarez P."/>
            <person name="Brockman W."/>
            <person name="Butler J."/>
            <person name="Chin C."/>
            <person name="Gnerre S."/>
            <person name="Grabherr M."/>
            <person name="Kleber M."/>
            <person name="Mauceli E."/>
            <person name="MacCallum I."/>
        </authorList>
    </citation>
    <scope>NUCLEOTIDE SEQUENCE [LARGE SCALE GENOMIC DNA]</scope>
    <source>
        <strain evidence="20">TSC#15010-1051.87</strain>
        <strain evidence="21">Tucson 15010-1051.87</strain>
    </source>
</reference>
<dbReference type="GO" id="GO:0007015">
    <property type="term" value="P:actin filament organization"/>
    <property type="evidence" value="ECO:0007669"/>
    <property type="project" value="TreeGrafter"/>
</dbReference>
<feature type="coiled-coil region" evidence="16">
    <location>
        <begin position="1398"/>
        <end position="1477"/>
    </location>
</feature>
<dbReference type="InterPro" id="IPR040645">
    <property type="entry name" value="Neurabin-1/2_PDZ"/>
</dbReference>
<protein>
    <recommendedName>
        <fullName evidence="12">Neurabin-1</fullName>
    </recommendedName>
    <alternativeName>
        <fullName evidence="14">Neurabin-I</fullName>
    </alternativeName>
    <alternativeName>
        <fullName evidence="13">Neural tissue-specific F-actin-binding protein I</fullName>
    </alternativeName>
    <alternativeName>
        <fullName evidence="15">Protein phosphatase 1 regulatory subunit 9A</fullName>
    </alternativeName>
</protein>
<dbReference type="GO" id="GO:0019722">
    <property type="term" value="P:calcium-mediated signaling"/>
    <property type="evidence" value="ECO:0007669"/>
    <property type="project" value="TreeGrafter"/>
</dbReference>
<dbReference type="EMBL" id="CH940682">
    <property type="protein sequence ID" value="KRF77595.1"/>
    <property type="molecule type" value="Genomic_DNA"/>
</dbReference>
<dbReference type="InterPro" id="IPR043446">
    <property type="entry name" value="Neurabin-like"/>
</dbReference>
<keyword evidence="5" id="KW-0221">Differentiation</keyword>
<dbReference type="SMART" id="SM00228">
    <property type="entry name" value="PDZ"/>
    <property type="match status" value="1"/>
</dbReference>
<feature type="region of interest" description="Disordered" evidence="17">
    <location>
        <begin position="329"/>
        <end position="399"/>
    </location>
</feature>
<feature type="compositionally biased region" description="Low complexity" evidence="17">
    <location>
        <begin position="384"/>
        <end position="399"/>
    </location>
</feature>
<keyword evidence="3" id="KW-0963">Cytoplasm</keyword>
<dbReference type="EMBL" id="CH940682">
    <property type="protein sequence ID" value="EDW57114.2"/>
    <property type="molecule type" value="Genomic_DNA"/>
</dbReference>
<feature type="compositionally biased region" description="Polar residues" evidence="17">
    <location>
        <begin position="356"/>
        <end position="365"/>
    </location>
</feature>
<feature type="compositionally biased region" description="Basic and acidic residues" evidence="17">
    <location>
        <begin position="1876"/>
        <end position="1889"/>
    </location>
</feature>
<dbReference type="Gene3D" id="2.30.42.10">
    <property type="match status" value="1"/>
</dbReference>
<feature type="compositionally biased region" description="Low complexity" evidence="17">
    <location>
        <begin position="1940"/>
        <end position="1951"/>
    </location>
</feature>
<evidence type="ECO:0000256" key="3">
    <source>
        <dbReference type="ARBA" id="ARBA00022490"/>
    </source>
</evidence>
<dbReference type="OrthoDB" id="62701at2759"/>
<evidence type="ECO:0000256" key="10">
    <source>
        <dbReference type="ARBA" id="ARBA00023212"/>
    </source>
</evidence>
<feature type="compositionally biased region" description="Polar residues" evidence="17">
    <location>
        <begin position="646"/>
        <end position="662"/>
    </location>
</feature>
<dbReference type="CDD" id="cd06790">
    <property type="entry name" value="PDZ_neurabin-like"/>
    <property type="match status" value="1"/>
</dbReference>
<feature type="compositionally biased region" description="Low complexity" evidence="17">
    <location>
        <begin position="807"/>
        <end position="821"/>
    </location>
</feature>
<feature type="domain" description="PDZ" evidence="19">
    <location>
        <begin position="1219"/>
        <end position="1307"/>
    </location>
</feature>
<dbReference type="GO" id="GO:0015629">
    <property type="term" value="C:actin cytoskeleton"/>
    <property type="evidence" value="ECO:0007669"/>
    <property type="project" value="TreeGrafter"/>
</dbReference>
<dbReference type="SMR" id="B4MGP8"/>
<keyword evidence="10" id="KW-0206">Cytoskeleton</keyword>
<gene>
    <name evidence="20" type="primary">Dvir\GJ16049</name>
    <name evidence="20" type="ORF">Dvir_GJ16049</name>
</gene>
<dbReference type="GO" id="GO:0030425">
    <property type="term" value="C:dendrite"/>
    <property type="evidence" value="ECO:0007669"/>
    <property type="project" value="TreeGrafter"/>
</dbReference>
<dbReference type="EMBL" id="CH940682">
    <property type="protein sequence ID" value="KRF77596.1"/>
    <property type="molecule type" value="Genomic_DNA"/>
</dbReference>
<evidence type="ECO:0000256" key="14">
    <source>
        <dbReference type="ARBA" id="ARBA00077125"/>
    </source>
</evidence>
<dbReference type="PANTHER" id="PTHR16154:SF6">
    <property type="entry name" value="SPINOPHILIN, ISOFORM J"/>
    <property type="match status" value="1"/>
</dbReference>
<dbReference type="EMBL" id="CH940682">
    <property type="protein sequence ID" value="KRF77593.1"/>
    <property type="molecule type" value="Genomic_DNA"/>
</dbReference>
<feature type="region of interest" description="Disordered" evidence="17">
    <location>
        <begin position="417"/>
        <end position="561"/>
    </location>
</feature>
<evidence type="ECO:0000256" key="17">
    <source>
        <dbReference type="SAM" id="MobiDB-lite"/>
    </source>
</evidence>
<evidence type="ECO:0000256" key="7">
    <source>
        <dbReference type="ARBA" id="ARBA00023018"/>
    </source>
</evidence>
<evidence type="ECO:0000313" key="20">
    <source>
        <dbReference type="EMBL" id="EDW57114.2"/>
    </source>
</evidence>
<feature type="region of interest" description="Disordered" evidence="17">
    <location>
        <begin position="1925"/>
        <end position="1987"/>
    </location>
</feature>
<proteinExistence type="predicted"/>
<feature type="region of interest" description="Disordered" evidence="17">
    <location>
        <begin position="2071"/>
        <end position="2100"/>
    </location>
</feature>
<feature type="compositionally biased region" description="Polar residues" evidence="17">
    <location>
        <begin position="1349"/>
        <end position="1360"/>
    </location>
</feature>
<evidence type="ECO:0000256" key="2">
    <source>
        <dbReference type="ARBA" id="ARBA00022473"/>
    </source>
</evidence>
<keyword evidence="7" id="KW-0770">Synapse</keyword>
<feature type="region of interest" description="Disordered" evidence="17">
    <location>
        <begin position="643"/>
        <end position="711"/>
    </location>
</feature>
<keyword evidence="8 16" id="KW-0175">Coiled coil</keyword>
<evidence type="ECO:0000256" key="15">
    <source>
        <dbReference type="ARBA" id="ARBA00082439"/>
    </source>
</evidence>
<evidence type="ECO:0000256" key="12">
    <source>
        <dbReference type="ARBA" id="ARBA00067399"/>
    </source>
</evidence>
<feature type="region of interest" description="Disordered" evidence="17">
    <location>
        <begin position="807"/>
        <end position="826"/>
    </location>
</feature>
<dbReference type="InterPro" id="IPR036034">
    <property type="entry name" value="PDZ_sf"/>
</dbReference>
<dbReference type="Pfam" id="PF00536">
    <property type="entry name" value="SAM_1"/>
    <property type="match status" value="1"/>
</dbReference>
<feature type="compositionally biased region" description="Basic and acidic residues" evidence="17">
    <location>
        <begin position="90"/>
        <end position="109"/>
    </location>
</feature>
<evidence type="ECO:0000259" key="19">
    <source>
        <dbReference type="PROSITE" id="PS50106"/>
    </source>
</evidence>
<dbReference type="Pfam" id="PF17817">
    <property type="entry name" value="PDZ_5"/>
    <property type="match status" value="1"/>
</dbReference>
<dbReference type="FunFam" id="1.10.150.50:FF:000008">
    <property type="entry name" value="Neurabin-1 isoform 1-like protein"/>
    <property type="match status" value="1"/>
</dbReference>
<dbReference type="Gene3D" id="1.10.150.50">
    <property type="entry name" value="Transcription Factor, Ets-1"/>
    <property type="match status" value="1"/>
</dbReference>
<dbReference type="InParanoid" id="B4MGP8"/>
<dbReference type="PROSITE" id="PS50106">
    <property type="entry name" value="PDZ"/>
    <property type="match status" value="1"/>
</dbReference>
<evidence type="ECO:0000256" key="1">
    <source>
        <dbReference type="ARBA" id="ARBA00004245"/>
    </source>
</evidence>
<dbReference type="STRING" id="7244.B4MGP8"/>
<feature type="region of interest" description="Disordered" evidence="17">
    <location>
        <begin position="1615"/>
        <end position="1638"/>
    </location>
</feature>
<dbReference type="InterPro" id="IPR013761">
    <property type="entry name" value="SAM/pointed_sf"/>
</dbReference>
<feature type="region of interest" description="Disordered" evidence="17">
    <location>
        <begin position="1343"/>
        <end position="1368"/>
    </location>
</feature>
<evidence type="ECO:0000256" key="4">
    <source>
        <dbReference type="ARBA" id="ARBA00022553"/>
    </source>
</evidence>
<comment type="subcellular location">
    <subcellularLocation>
        <location evidence="1">Cytoplasm</location>
        <location evidence="1">Cytoskeleton</location>
    </subcellularLocation>
    <subcellularLocation>
        <location evidence="11">Synapse</location>
    </subcellularLocation>
</comment>
<feature type="compositionally biased region" description="Low complexity" evidence="17">
    <location>
        <begin position="1628"/>
        <end position="1638"/>
    </location>
</feature>
<keyword evidence="6" id="KW-0524">Neurogenesis</keyword>